<proteinExistence type="predicted"/>
<dbReference type="GO" id="GO:0005886">
    <property type="term" value="C:plasma membrane"/>
    <property type="evidence" value="ECO:0007669"/>
    <property type="project" value="UniProtKB-SubCell"/>
</dbReference>
<dbReference type="Ensembl" id="ENSCMMT00000003741.1">
    <property type="protein sequence ID" value="ENSCMMP00000003333.1"/>
    <property type="gene ID" value="ENSCMMG00000002170.1"/>
</dbReference>
<dbReference type="InterPro" id="IPR051193">
    <property type="entry name" value="GPCR_endothelin_rcpt"/>
</dbReference>
<feature type="region of interest" description="Disordered" evidence="12">
    <location>
        <begin position="401"/>
        <end position="431"/>
    </location>
</feature>
<sequence>MASIPAPTTLAILLTCLFSGARSQTPEVFPESTVPFEVLSQEQAYSLLQPSLLQDARLPNHSESLPLSGGSEPPLLPVCVKPADIRHIFNMTQSTGSTHRAAPVEVTSECFQLLLVGFLHLVGNHLPLREARGTFPVNPVVLLQLLAKDWPFGVQVCKLVPFIQKASVGITVLSLCALSIDSRYRAVASWSRIQGIGIPMWKAVEVTLIWAVAIVLAVPEAIAFDMVELNYWDRDLWVCMLASEQKSSFMMFYRDVKDWWLFGFYFCLPLVCTGIFYTLMSCEMLSKRNGMRITLNDHMKQRREVAKTVFCLVVIFALCWLPLHLSRILKKTIYDQTDPNRCELLSFLLVMDYFGINMASLNSCINPVALYFVSRKFKNCFQSCLCCWCQRPALSITPMDEKGSVGKWKANGQDLGLDRSSSRLSNKYSSS</sequence>
<dbReference type="GO" id="GO:0042310">
    <property type="term" value="P:vasoconstriction"/>
    <property type="evidence" value="ECO:0007669"/>
    <property type="project" value="InterPro"/>
</dbReference>
<evidence type="ECO:0000259" key="15">
    <source>
        <dbReference type="PROSITE" id="PS50262"/>
    </source>
</evidence>
<evidence type="ECO:0000256" key="9">
    <source>
        <dbReference type="ARBA" id="ARBA00023170"/>
    </source>
</evidence>
<keyword evidence="11" id="KW-0449">Lipoprotein</keyword>
<feature type="compositionally biased region" description="Low complexity" evidence="12">
    <location>
        <begin position="422"/>
        <end position="431"/>
    </location>
</feature>
<dbReference type="PRINTS" id="PR00571">
    <property type="entry name" value="ENDOTHELINBR"/>
</dbReference>
<protein>
    <recommendedName>
        <fullName evidence="15">G-protein coupled receptors family 1 profile domain-containing protein</fullName>
    </recommendedName>
</protein>
<dbReference type="InterPro" id="IPR001112">
    <property type="entry name" value="ETB_rcpt"/>
</dbReference>
<dbReference type="GO" id="GO:0048484">
    <property type="term" value="P:enteric nervous system development"/>
    <property type="evidence" value="ECO:0007669"/>
    <property type="project" value="InterPro"/>
</dbReference>
<comment type="subcellular location">
    <subcellularLocation>
        <location evidence="1">Cell membrane</location>
        <topology evidence="1">Multi-pass membrane protein</topology>
    </subcellularLocation>
</comment>
<evidence type="ECO:0000256" key="2">
    <source>
        <dbReference type="ARBA" id="ARBA00022475"/>
    </source>
</evidence>
<feature type="transmembrane region" description="Helical" evidence="13">
    <location>
        <begin position="259"/>
        <end position="285"/>
    </location>
</feature>
<dbReference type="PANTHER" id="PTHR46099:SF4">
    <property type="entry name" value="ENDOTHELIN RECEPTOR TYPE B"/>
    <property type="match status" value="1"/>
</dbReference>
<evidence type="ECO:0000256" key="6">
    <source>
        <dbReference type="ARBA" id="ARBA00023136"/>
    </source>
</evidence>
<dbReference type="InterPro" id="IPR000499">
    <property type="entry name" value="Endthln_rcpt"/>
</dbReference>
<dbReference type="GO" id="GO:0048066">
    <property type="term" value="P:developmental pigmentation"/>
    <property type="evidence" value="ECO:0007669"/>
    <property type="project" value="TreeGrafter"/>
</dbReference>
<keyword evidence="9" id="KW-0675">Receptor</keyword>
<dbReference type="PRINTS" id="PR00237">
    <property type="entry name" value="GPCRRHODOPSN"/>
</dbReference>
<evidence type="ECO:0000256" key="1">
    <source>
        <dbReference type="ARBA" id="ARBA00004651"/>
    </source>
</evidence>
<dbReference type="FunFam" id="1.20.1070.10:FF:000076">
    <property type="entry name" value="Endothelin receptor type B"/>
    <property type="match status" value="1"/>
</dbReference>
<organism evidence="16 17">
    <name type="scientific">Cairina moschata</name>
    <name type="common">Muscovy duck</name>
    <dbReference type="NCBI Taxonomy" id="8855"/>
    <lineage>
        <taxon>Eukaryota</taxon>
        <taxon>Metazoa</taxon>
        <taxon>Chordata</taxon>
        <taxon>Craniata</taxon>
        <taxon>Vertebrata</taxon>
        <taxon>Euteleostomi</taxon>
        <taxon>Archelosauria</taxon>
        <taxon>Archosauria</taxon>
        <taxon>Dinosauria</taxon>
        <taxon>Saurischia</taxon>
        <taxon>Theropoda</taxon>
        <taxon>Coelurosauria</taxon>
        <taxon>Aves</taxon>
        <taxon>Neognathae</taxon>
        <taxon>Galloanserae</taxon>
        <taxon>Anseriformes</taxon>
        <taxon>Anatidae</taxon>
        <taxon>Anatinae</taxon>
        <taxon>Cairina</taxon>
    </lineage>
</organism>
<dbReference type="AlphaFoldDB" id="A0A8C3BAH8"/>
<accession>A0A8C3BAH8</accession>
<keyword evidence="7" id="KW-0564">Palmitate</keyword>
<name>A0A8C3BAH8_CAIMO</name>
<feature type="chain" id="PRO_5034413397" description="G-protein coupled receptors family 1 profile domain-containing protein" evidence="14">
    <location>
        <begin position="24"/>
        <end position="431"/>
    </location>
</feature>
<evidence type="ECO:0000256" key="11">
    <source>
        <dbReference type="ARBA" id="ARBA00023288"/>
    </source>
</evidence>
<evidence type="ECO:0000256" key="12">
    <source>
        <dbReference type="SAM" id="MobiDB-lite"/>
    </source>
</evidence>
<evidence type="ECO:0000256" key="3">
    <source>
        <dbReference type="ARBA" id="ARBA00022692"/>
    </source>
</evidence>
<dbReference type="GO" id="GO:0008217">
    <property type="term" value="P:regulation of blood pressure"/>
    <property type="evidence" value="ECO:0007669"/>
    <property type="project" value="InterPro"/>
</dbReference>
<dbReference type="InterPro" id="IPR017452">
    <property type="entry name" value="GPCR_Rhodpsn_7TM"/>
</dbReference>
<dbReference type="PROSITE" id="PS50262">
    <property type="entry name" value="G_PROTEIN_RECEP_F1_2"/>
    <property type="match status" value="1"/>
</dbReference>
<feature type="transmembrane region" description="Helical" evidence="13">
    <location>
        <begin position="305"/>
        <end position="325"/>
    </location>
</feature>
<keyword evidence="5" id="KW-0297">G-protein coupled receptor</keyword>
<keyword evidence="4 13" id="KW-1133">Transmembrane helix</keyword>
<evidence type="ECO:0000313" key="16">
    <source>
        <dbReference type="Ensembl" id="ENSCMMP00000003333.1"/>
    </source>
</evidence>
<evidence type="ECO:0000256" key="5">
    <source>
        <dbReference type="ARBA" id="ARBA00023040"/>
    </source>
</evidence>
<evidence type="ECO:0000256" key="8">
    <source>
        <dbReference type="ARBA" id="ARBA00023157"/>
    </source>
</evidence>
<keyword evidence="8" id="KW-1015">Disulfide bond</keyword>
<dbReference type="Proteomes" id="UP000694556">
    <property type="component" value="Chromosome 10"/>
</dbReference>
<feature type="transmembrane region" description="Helical" evidence="13">
    <location>
        <begin position="345"/>
        <end position="373"/>
    </location>
</feature>
<dbReference type="SUPFAM" id="SSF81321">
    <property type="entry name" value="Family A G protein-coupled receptor-like"/>
    <property type="match status" value="1"/>
</dbReference>
<evidence type="ECO:0000256" key="14">
    <source>
        <dbReference type="SAM" id="SignalP"/>
    </source>
</evidence>
<keyword evidence="6 13" id="KW-0472">Membrane</keyword>
<keyword evidence="17" id="KW-1185">Reference proteome</keyword>
<reference evidence="16" key="3">
    <citation type="submission" date="2025-09" db="UniProtKB">
        <authorList>
            <consortium name="Ensembl"/>
        </authorList>
    </citation>
    <scope>IDENTIFICATION</scope>
</reference>
<reference evidence="16" key="1">
    <citation type="submission" date="2018-09" db="EMBL/GenBank/DDBJ databases">
        <title>Common duck and Muscovy duck high density SNP chip.</title>
        <authorList>
            <person name="Vignal A."/>
            <person name="Thebault N."/>
            <person name="Warren W.C."/>
        </authorList>
    </citation>
    <scope>NUCLEOTIDE SEQUENCE [LARGE SCALE GENOMIC DNA]</scope>
</reference>
<evidence type="ECO:0000313" key="17">
    <source>
        <dbReference type="Proteomes" id="UP000694556"/>
    </source>
</evidence>
<dbReference type="InterPro" id="IPR000276">
    <property type="entry name" value="GPCR_Rhodpsn"/>
</dbReference>
<keyword evidence="3 13" id="KW-0812">Transmembrane</keyword>
<evidence type="ECO:0000256" key="10">
    <source>
        <dbReference type="ARBA" id="ARBA00023224"/>
    </source>
</evidence>
<feature type="signal peptide" evidence="14">
    <location>
        <begin position="1"/>
        <end position="23"/>
    </location>
</feature>
<keyword evidence="2" id="KW-1003">Cell membrane</keyword>
<dbReference type="Pfam" id="PF00001">
    <property type="entry name" value="7tm_1"/>
    <property type="match status" value="1"/>
</dbReference>
<feature type="domain" description="G-protein coupled receptors family 1 profile" evidence="15">
    <location>
        <begin position="83"/>
        <end position="370"/>
    </location>
</feature>
<dbReference type="PANTHER" id="PTHR46099">
    <property type="entry name" value="G_PROTEIN_RECEP_F1_2 DOMAIN-CONTAINING PROTEIN"/>
    <property type="match status" value="1"/>
</dbReference>
<evidence type="ECO:0000256" key="4">
    <source>
        <dbReference type="ARBA" id="ARBA00022989"/>
    </source>
</evidence>
<reference evidence="16" key="2">
    <citation type="submission" date="2025-08" db="UniProtKB">
        <authorList>
            <consortium name="Ensembl"/>
        </authorList>
    </citation>
    <scope>IDENTIFICATION</scope>
</reference>
<evidence type="ECO:0000256" key="7">
    <source>
        <dbReference type="ARBA" id="ARBA00023139"/>
    </source>
</evidence>
<evidence type="ECO:0000256" key="13">
    <source>
        <dbReference type="SAM" id="Phobius"/>
    </source>
</evidence>
<keyword evidence="10" id="KW-0807">Transducer</keyword>
<dbReference type="PRINTS" id="PR00366">
    <property type="entry name" value="ENDOTHELINR"/>
</dbReference>
<keyword evidence="14" id="KW-0732">Signal</keyword>
<dbReference type="Gene3D" id="1.20.1070.10">
    <property type="entry name" value="Rhodopsin 7-helix transmembrane proteins"/>
    <property type="match status" value="1"/>
</dbReference>
<dbReference type="GO" id="GO:0004962">
    <property type="term" value="F:endothelin receptor activity"/>
    <property type="evidence" value="ECO:0007669"/>
    <property type="project" value="InterPro"/>
</dbReference>